<feature type="domain" description="Histidine kinase/HSP90-like ATPase" evidence="6">
    <location>
        <begin position="279"/>
        <end position="365"/>
    </location>
</feature>
<dbReference type="Proteomes" id="UP000718281">
    <property type="component" value="Unassembled WGS sequence"/>
</dbReference>
<feature type="transmembrane region" description="Helical" evidence="5">
    <location>
        <begin position="21"/>
        <end position="38"/>
    </location>
</feature>
<dbReference type="InterPro" id="IPR050482">
    <property type="entry name" value="Sensor_HK_TwoCompSys"/>
</dbReference>
<feature type="region of interest" description="Disordered" evidence="4">
    <location>
        <begin position="368"/>
        <end position="396"/>
    </location>
</feature>
<dbReference type="InterPro" id="IPR011712">
    <property type="entry name" value="Sig_transdc_His_kin_sub3_dim/P"/>
</dbReference>
<dbReference type="Pfam" id="PF07730">
    <property type="entry name" value="HisKA_3"/>
    <property type="match status" value="1"/>
</dbReference>
<name>A0A935IJ96_9MICO</name>
<keyword evidence="3" id="KW-0902">Two-component regulatory system</keyword>
<gene>
    <name evidence="8" type="ORF">IPF40_10800</name>
    <name evidence="9" type="ORF">IPI13_03270</name>
</gene>
<feature type="transmembrane region" description="Helical" evidence="5">
    <location>
        <begin position="91"/>
        <end position="108"/>
    </location>
</feature>
<evidence type="ECO:0000256" key="4">
    <source>
        <dbReference type="SAM" id="MobiDB-lite"/>
    </source>
</evidence>
<evidence type="ECO:0000259" key="7">
    <source>
        <dbReference type="Pfam" id="PF07730"/>
    </source>
</evidence>
<dbReference type="InterPro" id="IPR003594">
    <property type="entry name" value="HATPase_dom"/>
</dbReference>
<dbReference type="EMBL" id="JADJIB010000001">
    <property type="protein sequence ID" value="MBK7272206.1"/>
    <property type="molecule type" value="Genomic_DNA"/>
</dbReference>
<dbReference type="InterPro" id="IPR036890">
    <property type="entry name" value="HATPase_C_sf"/>
</dbReference>
<comment type="caution">
    <text evidence="9">The sequence shown here is derived from an EMBL/GenBank/DDBJ whole genome shotgun (WGS) entry which is preliminary data.</text>
</comment>
<evidence type="ECO:0000256" key="3">
    <source>
        <dbReference type="ARBA" id="ARBA00023012"/>
    </source>
</evidence>
<keyword evidence="5" id="KW-0472">Membrane</keyword>
<dbReference type="GO" id="GO:0046983">
    <property type="term" value="F:protein dimerization activity"/>
    <property type="evidence" value="ECO:0007669"/>
    <property type="project" value="InterPro"/>
</dbReference>
<feature type="transmembrane region" description="Helical" evidence="5">
    <location>
        <begin position="50"/>
        <end position="79"/>
    </location>
</feature>
<accession>A0A935IJ96</accession>
<dbReference type="Proteomes" id="UP000726105">
    <property type="component" value="Unassembled WGS sequence"/>
</dbReference>
<evidence type="ECO:0000313" key="8">
    <source>
        <dbReference type="EMBL" id="MBK6301499.1"/>
    </source>
</evidence>
<evidence type="ECO:0000313" key="9">
    <source>
        <dbReference type="EMBL" id="MBK7272206.1"/>
    </source>
</evidence>
<feature type="transmembrane region" description="Helical" evidence="5">
    <location>
        <begin position="115"/>
        <end position="135"/>
    </location>
</feature>
<evidence type="ECO:0000313" key="10">
    <source>
        <dbReference type="Proteomes" id="UP000718281"/>
    </source>
</evidence>
<keyword evidence="1" id="KW-0808">Transferase</keyword>
<proteinExistence type="predicted"/>
<dbReference type="GO" id="GO:0000155">
    <property type="term" value="F:phosphorelay sensor kinase activity"/>
    <property type="evidence" value="ECO:0007669"/>
    <property type="project" value="InterPro"/>
</dbReference>
<evidence type="ECO:0000313" key="11">
    <source>
        <dbReference type="Proteomes" id="UP000726105"/>
    </source>
</evidence>
<dbReference type="CDD" id="cd16917">
    <property type="entry name" value="HATPase_UhpB-NarQ-NarX-like"/>
    <property type="match status" value="1"/>
</dbReference>
<dbReference type="EMBL" id="JADIXZ010000004">
    <property type="protein sequence ID" value="MBK6301499.1"/>
    <property type="molecule type" value="Genomic_DNA"/>
</dbReference>
<dbReference type="SUPFAM" id="SSF55874">
    <property type="entry name" value="ATPase domain of HSP90 chaperone/DNA topoisomerase II/histidine kinase"/>
    <property type="match status" value="1"/>
</dbReference>
<dbReference type="GO" id="GO:0016020">
    <property type="term" value="C:membrane"/>
    <property type="evidence" value="ECO:0007669"/>
    <property type="project" value="InterPro"/>
</dbReference>
<evidence type="ECO:0000259" key="6">
    <source>
        <dbReference type="Pfam" id="PF02518"/>
    </source>
</evidence>
<sequence>MTWLGVVASAALNYRRGSVPLIWWVLCVIVLVTFLALGGSTPRTSTRDRVLFTILTLSAVAACGVWGADLMSGVLLVLVAGVAGWVVPPKVSIPLMLAMTAILAFFMWTAKSTVVWALLYGSLLFFASLMVSVVVREQAARRIAATVAAELEVANARLLGANDALRVAHGRLAEASKAEERLRISRDLHDGMGNQLTALSLQLDLIGRLVDGAAVTHLDQAKALTTELIRDTRGVVSQLRDTRVSPRDKIARLARSMPRPQTSLDLTEALDEVPEPVAETVVRLVQEGLTNAARHADAEHAWVVVSCAPDGLRLQVRDDGRGAPTLVPGNGLSGMAERVALLGGDLTWSSPSSGGFIVTASIPVTQASPDTPVEAAGPDVPDTHNTGSPMSDSVVG</sequence>
<organism evidence="9 11">
    <name type="scientific">Candidatus Phosphoribacter hodrii</name>
    <dbReference type="NCBI Taxonomy" id="2953743"/>
    <lineage>
        <taxon>Bacteria</taxon>
        <taxon>Bacillati</taxon>
        <taxon>Actinomycetota</taxon>
        <taxon>Actinomycetes</taxon>
        <taxon>Micrococcales</taxon>
        <taxon>Dermatophilaceae</taxon>
        <taxon>Candidatus Phosphoribacter</taxon>
    </lineage>
</organism>
<dbReference type="Gene3D" id="3.30.565.10">
    <property type="entry name" value="Histidine kinase-like ATPase, C-terminal domain"/>
    <property type="match status" value="1"/>
</dbReference>
<feature type="compositionally biased region" description="Polar residues" evidence="4">
    <location>
        <begin position="383"/>
        <end position="396"/>
    </location>
</feature>
<dbReference type="PANTHER" id="PTHR24421:SF59">
    <property type="entry name" value="OXYGEN SENSOR HISTIDINE KINASE NREB"/>
    <property type="match status" value="1"/>
</dbReference>
<keyword evidence="2 9" id="KW-0418">Kinase</keyword>
<evidence type="ECO:0000256" key="5">
    <source>
        <dbReference type="SAM" id="Phobius"/>
    </source>
</evidence>
<keyword evidence="5" id="KW-1133">Transmembrane helix</keyword>
<evidence type="ECO:0000256" key="1">
    <source>
        <dbReference type="ARBA" id="ARBA00022679"/>
    </source>
</evidence>
<dbReference type="AlphaFoldDB" id="A0A935IJ96"/>
<dbReference type="Pfam" id="PF02518">
    <property type="entry name" value="HATPase_c"/>
    <property type="match status" value="1"/>
</dbReference>
<evidence type="ECO:0000256" key="2">
    <source>
        <dbReference type="ARBA" id="ARBA00022777"/>
    </source>
</evidence>
<dbReference type="PANTHER" id="PTHR24421">
    <property type="entry name" value="NITRATE/NITRITE SENSOR PROTEIN NARX-RELATED"/>
    <property type="match status" value="1"/>
</dbReference>
<dbReference type="Gene3D" id="1.20.5.1930">
    <property type="match status" value="1"/>
</dbReference>
<reference evidence="10 11" key="1">
    <citation type="submission" date="2020-10" db="EMBL/GenBank/DDBJ databases">
        <title>Connecting structure to function with the recovery of over 1000 high-quality activated sludge metagenome-assembled genomes encoding full-length rRNA genes using long-read sequencing.</title>
        <authorList>
            <person name="Singleton C.M."/>
            <person name="Petriglieri F."/>
            <person name="Kristensen J.M."/>
            <person name="Kirkegaard R.H."/>
            <person name="Michaelsen T.Y."/>
            <person name="Andersen M.H."/>
            <person name="Karst S.M."/>
            <person name="Dueholm M.S."/>
            <person name="Nielsen P.H."/>
            <person name="Albertsen M."/>
        </authorList>
    </citation>
    <scope>NUCLEOTIDE SEQUENCE [LARGE SCALE GENOMIC DNA]</scope>
    <source>
        <strain evidence="8">AalE_18-Q3-R2-46_BAT3C.188</strain>
        <strain evidence="9">Ega_18-Q3-R5-49_MAXAC.001</strain>
    </source>
</reference>
<protein>
    <submittedName>
        <fullName evidence="9">Sensor histidine kinase</fullName>
    </submittedName>
</protein>
<feature type="domain" description="Signal transduction histidine kinase subgroup 3 dimerisation and phosphoacceptor" evidence="7">
    <location>
        <begin position="180"/>
        <end position="242"/>
    </location>
</feature>
<keyword evidence="5" id="KW-0812">Transmembrane</keyword>